<feature type="transmembrane region" description="Helical" evidence="5">
    <location>
        <begin position="79"/>
        <end position="96"/>
    </location>
</feature>
<evidence type="ECO:0000256" key="1">
    <source>
        <dbReference type="ARBA" id="ARBA00004141"/>
    </source>
</evidence>
<dbReference type="Pfam" id="PF02674">
    <property type="entry name" value="Colicin_V"/>
    <property type="match status" value="1"/>
</dbReference>
<reference evidence="6 7" key="1">
    <citation type="submission" date="2020-03" db="EMBL/GenBank/DDBJ databases">
        <title>Vagococcus sp. nov., isolated from beetles.</title>
        <authorList>
            <person name="Hyun D.-W."/>
            <person name="Bae J.-W."/>
        </authorList>
    </citation>
    <scope>NUCLEOTIDE SEQUENCE [LARGE SCALE GENOMIC DNA]</scope>
    <source>
        <strain evidence="6 7">HDW17A</strain>
    </source>
</reference>
<keyword evidence="2 5" id="KW-0812">Transmembrane</keyword>
<evidence type="ECO:0000256" key="4">
    <source>
        <dbReference type="ARBA" id="ARBA00023136"/>
    </source>
</evidence>
<dbReference type="KEGG" id="vah:G7081_00620"/>
<sequence>MLTAIIILALALAFYNGARRGLVMQLILTAGYIITFVVAKTQSGNLAKKLDLVVPYPNPNAESKLEFFKGEALFHLDKAFYTILSFVLILIIGWLLTRFVGMLCNSLTFFPIVKQANFLGGGLISLLVSYIGIFFVLVMLATIPMDGIQNLLRSSGIAKFMINDTPYFSNMIFEWINQIMK</sequence>
<proteinExistence type="predicted"/>
<evidence type="ECO:0000256" key="2">
    <source>
        <dbReference type="ARBA" id="ARBA00022692"/>
    </source>
</evidence>
<organism evidence="6 7">
    <name type="scientific">Vagococcus coleopterorum</name>
    <dbReference type="NCBI Taxonomy" id="2714946"/>
    <lineage>
        <taxon>Bacteria</taxon>
        <taxon>Bacillati</taxon>
        <taxon>Bacillota</taxon>
        <taxon>Bacilli</taxon>
        <taxon>Lactobacillales</taxon>
        <taxon>Enterococcaceae</taxon>
        <taxon>Vagococcus</taxon>
    </lineage>
</organism>
<dbReference type="InterPro" id="IPR003825">
    <property type="entry name" value="Colicin-V_CvpA"/>
</dbReference>
<feature type="transmembrane region" description="Helical" evidence="5">
    <location>
        <begin position="23"/>
        <end position="39"/>
    </location>
</feature>
<keyword evidence="4 5" id="KW-0472">Membrane</keyword>
<evidence type="ECO:0000256" key="5">
    <source>
        <dbReference type="SAM" id="Phobius"/>
    </source>
</evidence>
<dbReference type="GO" id="GO:0009403">
    <property type="term" value="P:toxin biosynthetic process"/>
    <property type="evidence" value="ECO:0007669"/>
    <property type="project" value="InterPro"/>
</dbReference>
<protein>
    <submittedName>
        <fullName evidence="6">CvpA family protein</fullName>
    </submittedName>
</protein>
<dbReference type="PANTHER" id="PTHR37306:SF1">
    <property type="entry name" value="COLICIN V PRODUCTION PROTEIN"/>
    <property type="match status" value="1"/>
</dbReference>
<comment type="subcellular location">
    <subcellularLocation>
        <location evidence="1">Membrane</location>
        <topology evidence="1">Multi-pass membrane protein</topology>
    </subcellularLocation>
</comment>
<evidence type="ECO:0000313" key="7">
    <source>
        <dbReference type="Proteomes" id="UP000500890"/>
    </source>
</evidence>
<dbReference type="EMBL" id="CP049886">
    <property type="protein sequence ID" value="QIL46967.1"/>
    <property type="molecule type" value="Genomic_DNA"/>
</dbReference>
<evidence type="ECO:0000313" key="6">
    <source>
        <dbReference type="EMBL" id="QIL46967.1"/>
    </source>
</evidence>
<gene>
    <name evidence="6" type="ORF">G7081_00620</name>
</gene>
<accession>A0A6G8APQ3</accession>
<dbReference type="AlphaFoldDB" id="A0A6G8APQ3"/>
<name>A0A6G8APQ3_9ENTE</name>
<dbReference type="Proteomes" id="UP000500890">
    <property type="component" value="Chromosome"/>
</dbReference>
<dbReference type="GO" id="GO:0016020">
    <property type="term" value="C:membrane"/>
    <property type="evidence" value="ECO:0007669"/>
    <property type="project" value="UniProtKB-SubCell"/>
</dbReference>
<evidence type="ECO:0000256" key="3">
    <source>
        <dbReference type="ARBA" id="ARBA00022989"/>
    </source>
</evidence>
<keyword evidence="7" id="KW-1185">Reference proteome</keyword>
<keyword evidence="3 5" id="KW-1133">Transmembrane helix</keyword>
<feature type="transmembrane region" description="Helical" evidence="5">
    <location>
        <begin position="116"/>
        <end position="143"/>
    </location>
</feature>
<dbReference type="PANTHER" id="PTHR37306">
    <property type="entry name" value="COLICIN V PRODUCTION PROTEIN"/>
    <property type="match status" value="1"/>
</dbReference>